<organism evidence="9 10">
    <name type="scientific">Candidatus Roizmanbacteria bacterium RIFCSPLOWO2_01_FULL_35_13</name>
    <dbReference type="NCBI Taxonomy" id="1802055"/>
    <lineage>
        <taxon>Bacteria</taxon>
        <taxon>Candidatus Roizmaniibacteriota</taxon>
    </lineage>
</organism>
<evidence type="ECO:0000313" key="9">
    <source>
        <dbReference type="EMBL" id="OGK40204.1"/>
    </source>
</evidence>
<evidence type="ECO:0000256" key="6">
    <source>
        <dbReference type="ARBA" id="ARBA00023136"/>
    </source>
</evidence>
<feature type="transmembrane region" description="Helical" evidence="8">
    <location>
        <begin position="6"/>
        <end position="23"/>
    </location>
</feature>
<evidence type="ECO:0000256" key="4">
    <source>
        <dbReference type="ARBA" id="ARBA00022692"/>
    </source>
</evidence>
<dbReference type="Proteomes" id="UP000179270">
    <property type="component" value="Unassembled WGS sequence"/>
</dbReference>
<dbReference type="GO" id="GO:0016758">
    <property type="term" value="F:hexosyltransferase activity"/>
    <property type="evidence" value="ECO:0007669"/>
    <property type="project" value="InterPro"/>
</dbReference>
<proteinExistence type="inferred from homology"/>
<dbReference type="InterPro" id="IPR018584">
    <property type="entry name" value="GT87"/>
</dbReference>
<feature type="transmembrane region" description="Helical" evidence="8">
    <location>
        <begin position="166"/>
        <end position="193"/>
    </location>
</feature>
<feature type="transmembrane region" description="Helical" evidence="8">
    <location>
        <begin position="252"/>
        <end position="278"/>
    </location>
</feature>
<keyword evidence="5 8" id="KW-1133">Transmembrane helix</keyword>
<feature type="transmembrane region" description="Helical" evidence="8">
    <location>
        <begin position="108"/>
        <end position="133"/>
    </location>
</feature>
<feature type="transmembrane region" description="Helical" evidence="8">
    <location>
        <begin position="340"/>
        <end position="373"/>
    </location>
</feature>
<comment type="similarity">
    <text evidence="7">Belongs to the glycosyltransferase 87 family.</text>
</comment>
<evidence type="ECO:0000256" key="3">
    <source>
        <dbReference type="ARBA" id="ARBA00022679"/>
    </source>
</evidence>
<keyword evidence="4 8" id="KW-0812">Transmembrane</keyword>
<gene>
    <name evidence="9" type="ORF">A3A74_06880</name>
</gene>
<dbReference type="AlphaFoldDB" id="A0A1F7IA14"/>
<comment type="caution">
    <text evidence="9">The sequence shown here is derived from an EMBL/GenBank/DDBJ whole genome shotgun (WGS) entry which is preliminary data.</text>
</comment>
<dbReference type="STRING" id="1802055.A3A74_06880"/>
<evidence type="ECO:0000256" key="8">
    <source>
        <dbReference type="SAM" id="Phobius"/>
    </source>
</evidence>
<dbReference type="GO" id="GO:0005886">
    <property type="term" value="C:plasma membrane"/>
    <property type="evidence" value="ECO:0007669"/>
    <property type="project" value="UniProtKB-SubCell"/>
</dbReference>
<feature type="transmembrane region" description="Helical" evidence="8">
    <location>
        <begin position="200"/>
        <end position="220"/>
    </location>
</feature>
<comment type="subcellular location">
    <subcellularLocation>
        <location evidence="1">Cell membrane</location>
        <topology evidence="1">Multi-pass membrane protein</topology>
    </subcellularLocation>
</comment>
<evidence type="ECO:0000256" key="5">
    <source>
        <dbReference type="ARBA" id="ARBA00022989"/>
    </source>
</evidence>
<evidence type="ECO:0000256" key="1">
    <source>
        <dbReference type="ARBA" id="ARBA00004651"/>
    </source>
</evidence>
<protein>
    <recommendedName>
        <fullName evidence="11">Glycosyltransferase RgtA/B/C/D-like domain-containing protein</fullName>
    </recommendedName>
</protein>
<feature type="transmembrane region" description="Helical" evidence="8">
    <location>
        <begin position="290"/>
        <end position="320"/>
    </location>
</feature>
<name>A0A1F7IA14_9BACT</name>
<keyword evidence="6 8" id="KW-0472">Membrane</keyword>
<keyword evidence="3" id="KW-0808">Transferase</keyword>
<evidence type="ECO:0008006" key="11">
    <source>
        <dbReference type="Google" id="ProtNLM"/>
    </source>
</evidence>
<dbReference type="EMBL" id="MGAF01000034">
    <property type="protein sequence ID" value="OGK40204.1"/>
    <property type="molecule type" value="Genomic_DNA"/>
</dbReference>
<reference evidence="9 10" key="1">
    <citation type="journal article" date="2016" name="Nat. Commun.">
        <title>Thousands of microbial genomes shed light on interconnected biogeochemical processes in an aquifer system.</title>
        <authorList>
            <person name="Anantharaman K."/>
            <person name="Brown C.T."/>
            <person name="Hug L.A."/>
            <person name="Sharon I."/>
            <person name="Castelle C.J."/>
            <person name="Probst A.J."/>
            <person name="Thomas B.C."/>
            <person name="Singh A."/>
            <person name="Wilkins M.J."/>
            <person name="Karaoz U."/>
            <person name="Brodie E.L."/>
            <person name="Williams K.H."/>
            <person name="Hubbard S.S."/>
            <person name="Banfield J.F."/>
        </authorList>
    </citation>
    <scope>NUCLEOTIDE SEQUENCE [LARGE SCALE GENOMIC DNA]</scope>
</reference>
<keyword evidence="2" id="KW-1003">Cell membrane</keyword>
<sequence length="377" mass="43711">MTSSKIFLLTIVISLFIFVRVYYRNFVLTSDFVNIYTAISMVKNGQGNQLYDIDWQKINQSKIVKYTAIEFLPFRHSPLVALLFFPFTFLGLGKAYLLFAYINILGLYLFYLLAKKIFVHISGNLLYAILIFLSLPTLRALVSGQTPILLSLVFLIFYVFLKRQNWFMAGMFGGLIFFLKIQLFILIPFIFLLSNYKKKFITGFILSSILLFFISLRVVGLPGLLKYLGFIIETEKSIYGSHLWDSFAMASLLFRMGINGVGLLTVNIFLYVFALLFFKRDLKNRSFDEMFAISTLLVALFSVHFLAHDLTILNVTILILFNRYYEFNKDNKQIFYVAVLLYSLIFFLVVPVIFGINFNLGPLILLLTIFILFKRKI</sequence>
<accession>A0A1F7IA14</accession>
<dbReference type="Pfam" id="PF09594">
    <property type="entry name" value="GT87"/>
    <property type="match status" value="1"/>
</dbReference>
<feature type="transmembrane region" description="Helical" evidence="8">
    <location>
        <begin position="140"/>
        <end position="160"/>
    </location>
</feature>
<evidence type="ECO:0000313" key="10">
    <source>
        <dbReference type="Proteomes" id="UP000179270"/>
    </source>
</evidence>
<evidence type="ECO:0000256" key="2">
    <source>
        <dbReference type="ARBA" id="ARBA00022475"/>
    </source>
</evidence>
<feature type="transmembrane region" description="Helical" evidence="8">
    <location>
        <begin position="79"/>
        <end position="102"/>
    </location>
</feature>
<evidence type="ECO:0000256" key="7">
    <source>
        <dbReference type="ARBA" id="ARBA00024033"/>
    </source>
</evidence>